<evidence type="ECO:0000256" key="6">
    <source>
        <dbReference type="ARBA" id="ARBA00023145"/>
    </source>
</evidence>
<gene>
    <name evidence="9" type="ORF">EVG20_g8610</name>
</gene>
<dbReference type="InterPro" id="IPR021109">
    <property type="entry name" value="Peptidase_aspartic_dom_sf"/>
</dbReference>
<keyword evidence="2" id="KW-0645">Protease</keyword>
<dbReference type="EMBL" id="SEOQ01000763">
    <property type="protein sequence ID" value="TFY57270.1"/>
    <property type="molecule type" value="Genomic_DNA"/>
</dbReference>
<dbReference type="Pfam" id="PF00026">
    <property type="entry name" value="Asp"/>
    <property type="match status" value="1"/>
</dbReference>
<feature type="non-terminal residue" evidence="9">
    <location>
        <position position="221"/>
    </location>
</feature>
<keyword evidence="3 7" id="KW-0732">Signal</keyword>
<evidence type="ECO:0000313" key="9">
    <source>
        <dbReference type="EMBL" id="TFY57270.1"/>
    </source>
</evidence>
<dbReference type="InterPro" id="IPR001461">
    <property type="entry name" value="Aspartic_peptidase_A1"/>
</dbReference>
<dbReference type="OrthoDB" id="771136at2759"/>
<keyword evidence="5" id="KW-0378">Hydrolase</keyword>
<feature type="domain" description="Peptidase A1" evidence="8">
    <location>
        <begin position="82"/>
        <end position="221"/>
    </location>
</feature>
<dbReference type="Gene3D" id="2.40.70.10">
    <property type="entry name" value="Acid Proteases"/>
    <property type="match status" value="1"/>
</dbReference>
<keyword evidence="4" id="KW-0064">Aspartyl protease</keyword>
<feature type="chain" id="PRO_5021382082" description="Peptidase A1 domain-containing protein" evidence="7">
    <location>
        <begin position="27"/>
        <end position="221"/>
    </location>
</feature>
<evidence type="ECO:0000256" key="4">
    <source>
        <dbReference type="ARBA" id="ARBA00022750"/>
    </source>
</evidence>
<reference evidence="9 10" key="1">
    <citation type="submission" date="2019-02" db="EMBL/GenBank/DDBJ databases">
        <title>Genome sequencing of the rare red list fungi Dentipellis fragilis.</title>
        <authorList>
            <person name="Buettner E."/>
            <person name="Kellner H."/>
        </authorList>
    </citation>
    <scope>NUCLEOTIDE SEQUENCE [LARGE SCALE GENOMIC DNA]</scope>
    <source>
        <strain evidence="9 10">DSM 105465</strain>
    </source>
</reference>
<organism evidence="9 10">
    <name type="scientific">Dentipellis fragilis</name>
    <dbReference type="NCBI Taxonomy" id="205917"/>
    <lineage>
        <taxon>Eukaryota</taxon>
        <taxon>Fungi</taxon>
        <taxon>Dikarya</taxon>
        <taxon>Basidiomycota</taxon>
        <taxon>Agaricomycotina</taxon>
        <taxon>Agaricomycetes</taxon>
        <taxon>Russulales</taxon>
        <taxon>Hericiaceae</taxon>
        <taxon>Dentipellis</taxon>
    </lineage>
</organism>
<comment type="caution">
    <text evidence="9">The sequence shown here is derived from an EMBL/GenBank/DDBJ whole genome shotgun (WGS) entry which is preliminary data.</text>
</comment>
<proteinExistence type="inferred from homology"/>
<evidence type="ECO:0000313" key="10">
    <source>
        <dbReference type="Proteomes" id="UP000298327"/>
    </source>
</evidence>
<protein>
    <recommendedName>
        <fullName evidence="8">Peptidase A1 domain-containing protein</fullName>
    </recommendedName>
</protein>
<dbReference type="CDD" id="cd05471">
    <property type="entry name" value="pepsin_like"/>
    <property type="match status" value="1"/>
</dbReference>
<dbReference type="SUPFAM" id="SSF50630">
    <property type="entry name" value="Acid proteases"/>
    <property type="match status" value="1"/>
</dbReference>
<evidence type="ECO:0000259" key="8">
    <source>
        <dbReference type="PROSITE" id="PS51767"/>
    </source>
</evidence>
<evidence type="ECO:0000256" key="1">
    <source>
        <dbReference type="ARBA" id="ARBA00007447"/>
    </source>
</evidence>
<sequence length="221" mass="23390">MQLIPTFSTLLSSILLPASLPAHIHAAPTTHNARPHGLPSNTTLGLRRSNLFARVPPQQAPQAAPPPAIVLPLAIIGLDELYYTQLTIGTNPRPFSLVVDSGSRTFWVNDEDQRNLGTKNSIGPHSSTTLTPVQPLRTWSTTYSEGGGVSGKVVRDTVHIRGAAVLPNFPFGTGERLTGQIGTFGEEGMIGLSLTPYTCTALAAHGRPSLVEALAAAHLLP</sequence>
<keyword evidence="10" id="KW-1185">Reference proteome</keyword>
<evidence type="ECO:0000256" key="2">
    <source>
        <dbReference type="ARBA" id="ARBA00022670"/>
    </source>
</evidence>
<dbReference type="AlphaFoldDB" id="A0A4Y9Y582"/>
<keyword evidence="6" id="KW-0865">Zymogen</keyword>
<accession>A0A4Y9Y582</accession>
<dbReference type="GO" id="GO:0006508">
    <property type="term" value="P:proteolysis"/>
    <property type="evidence" value="ECO:0007669"/>
    <property type="project" value="UniProtKB-KW"/>
</dbReference>
<comment type="similarity">
    <text evidence="1">Belongs to the peptidase A1 family.</text>
</comment>
<dbReference type="PROSITE" id="PS51767">
    <property type="entry name" value="PEPTIDASE_A1"/>
    <property type="match status" value="1"/>
</dbReference>
<name>A0A4Y9Y582_9AGAM</name>
<evidence type="ECO:0000256" key="3">
    <source>
        <dbReference type="ARBA" id="ARBA00022729"/>
    </source>
</evidence>
<feature type="signal peptide" evidence="7">
    <location>
        <begin position="1"/>
        <end position="26"/>
    </location>
</feature>
<dbReference type="PANTHER" id="PTHR47965">
    <property type="entry name" value="ASPARTYL PROTEASE-RELATED"/>
    <property type="match status" value="1"/>
</dbReference>
<evidence type="ECO:0000256" key="7">
    <source>
        <dbReference type="SAM" id="SignalP"/>
    </source>
</evidence>
<evidence type="ECO:0000256" key="5">
    <source>
        <dbReference type="ARBA" id="ARBA00022801"/>
    </source>
</evidence>
<dbReference type="InterPro" id="IPR033121">
    <property type="entry name" value="PEPTIDASE_A1"/>
</dbReference>
<dbReference type="InterPro" id="IPR034164">
    <property type="entry name" value="Pepsin-like_dom"/>
</dbReference>
<dbReference type="Proteomes" id="UP000298327">
    <property type="component" value="Unassembled WGS sequence"/>
</dbReference>
<dbReference type="GO" id="GO:0004190">
    <property type="term" value="F:aspartic-type endopeptidase activity"/>
    <property type="evidence" value="ECO:0007669"/>
    <property type="project" value="UniProtKB-KW"/>
</dbReference>
<dbReference type="PANTHER" id="PTHR47965:SF12">
    <property type="entry name" value="ASPARTIC PROTEINASE 3-RELATED"/>
    <property type="match status" value="1"/>
</dbReference>